<dbReference type="SMART" id="SM00028">
    <property type="entry name" value="TPR"/>
    <property type="match status" value="9"/>
</dbReference>
<dbReference type="Pfam" id="PF13181">
    <property type="entry name" value="TPR_8"/>
    <property type="match status" value="1"/>
</dbReference>
<feature type="repeat" description="TPR" evidence="9">
    <location>
        <begin position="464"/>
        <end position="497"/>
    </location>
</feature>
<proteinExistence type="predicted"/>
<dbReference type="PANTHER" id="PTHR22904">
    <property type="entry name" value="TPR REPEAT CONTAINING PROTEIN"/>
    <property type="match status" value="1"/>
</dbReference>
<dbReference type="InterPro" id="IPR041243">
    <property type="entry name" value="STI1/HOP_DP"/>
</dbReference>
<dbReference type="InterPro" id="IPR019734">
    <property type="entry name" value="TPR_rpt"/>
</dbReference>
<keyword evidence="4 9" id="KW-0802">TPR repeat</keyword>
<name>A0ABD3ND62_9STRA</name>
<dbReference type="Pfam" id="PF13414">
    <property type="entry name" value="TPR_11"/>
    <property type="match status" value="1"/>
</dbReference>
<dbReference type="FunFam" id="1.10.260.100:FF:000002">
    <property type="entry name" value="Stress-induced-phosphoprotein 1 (Hsp70/Hsp90-organizing)"/>
    <property type="match status" value="1"/>
</dbReference>
<evidence type="ECO:0000259" key="11">
    <source>
        <dbReference type="SMART" id="SM00727"/>
    </source>
</evidence>
<evidence type="ECO:0000256" key="4">
    <source>
        <dbReference type="ARBA" id="ARBA00022803"/>
    </source>
</evidence>
<dbReference type="PANTHER" id="PTHR22904:SF523">
    <property type="entry name" value="STRESS-INDUCED-PHOSPHOPROTEIN 1"/>
    <property type="match status" value="1"/>
</dbReference>
<dbReference type="PROSITE" id="PS50005">
    <property type="entry name" value="TPR"/>
    <property type="match status" value="4"/>
</dbReference>
<sequence length="584" mass="64076">MSNAQAEEFKAAGNAALQAGKLTEAIESYAKAINADGTNHVYYSNRSAAYLKKGDANNALEDAKSTIALNPDFSKGYSRKGAALHALKRYNDAIAAFEEGLAKFPADAALKKGVEDAKRDRDGPPPSSFSGGGMPGGMSGLFGDNLIQQIMLNPKTRAYLNDAEFMAKIRRLQANPNSLTEMINDPRIMEVLGLSLRGAGGDEEDEEDKPSSSAASETSAPKPSPAPAPMKEEPAPVVEEEEDLSELTPEERKKREDAKAAIKVKERGNELYKAKKFDEALAAYDEASALDPTNMTFINNKAALYFTTKQWDKCIESCTEAVEVGKANRAPFEERAKALVRCAKAYQKKGDLGKAIDCCKEAQLEYYDKATERLMKNWELDKKKADVAAYLDDDKAEEAKQRGNEAFRNKNWADAVKEYEEAVKRAPNNAPIRNNLAAALCKIMDFAGAKMHIEKAIEIDPKYVKAWARKGDIEVLIKENHKAIESYKCGLAIDPTNAACKDGMRKVQTLINYASSTMTEEEKMERARHGMADPEIQAILTDPVIQQILKDFNENPQAANQAMANPVVRAKIEKLIASGVVQTA</sequence>
<feature type="repeat" description="TPR" evidence="9">
    <location>
        <begin position="6"/>
        <end position="39"/>
    </location>
</feature>
<comment type="subunit">
    <text evidence="6">Monomer. Homodimer. Forms a complex composed of HOP and chaperones HSP70 and HSP90; the interaction is stronger in the absence of ATP. Interacts (via TPR 1, 2, 3, 7, 8 and 9 repeats) with HSP70 (via C-terminus); the interaction is direct and is stronger in the absence of ATP. Interacts (via TPR 4, 5 and 6 repeats) with HSP90 (via C-terminus); the interaction is direct.</text>
</comment>
<dbReference type="Pfam" id="PF13432">
    <property type="entry name" value="TPR_16"/>
    <property type="match status" value="2"/>
</dbReference>
<evidence type="ECO:0000256" key="10">
    <source>
        <dbReference type="SAM" id="MobiDB-lite"/>
    </source>
</evidence>
<dbReference type="InterPro" id="IPR011990">
    <property type="entry name" value="TPR-like_helical_dom_sf"/>
</dbReference>
<dbReference type="InterPro" id="IPR006636">
    <property type="entry name" value="STI1_HS-bd"/>
</dbReference>
<feature type="compositionally biased region" description="Low complexity" evidence="10">
    <location>
        <begin position="211"/>
        <end position="221"/>
    </location>
</feature>
<evidence type="ECO:0000256" key="8">
    <source>
        <dbReference type="ARBA" id="ARBA00076447"/>
    </source>
</evidence>
<accession>A0ABD3ND62</accession>
<evidence type="ECO:0000256" key="7">
    <source>
        <dbReference type="ARBA" id="ARBA00074766"/>
    </source>
</evidence>
<feature type="repeat" description="TPR" evidence="9">
    <location>
        <begin position="396"/>
        <end position="429"/>
    </location>
</feature>
<comment type="function">
    <text evidence="5">Acts as a co-chaperone and mediates the association of the chaperones HSP70 and HSP90 probably facilitating substrate transfer from HSP70 to HSP90. Stimulates HSP70 ATPase activity and, in contrast, inhibits HSP90 ATPase activity.</text>
</comment>
<feature type="domain" description="STI1" evidence="11">
    <location>
        <begin position="533"/>
        <end position="572"/>
    </location>
</feature>
<dbReference type="Pfam" id="PF17830">
    <property type="entry name" value="STI1-HOP_DP"/>
    <property type="match status" value="2"/>
</dbReference>
<evidence type="ECO:0000313" key="12">
    <source>
        <dbReference type="EMBL" id="KAL3772961.1"/>
    </source>
</evidence>
<feature type="repeat" description="TPR" evidence="9">
    <location>
        <begin position="261"/>
        <end position="294"/>
    </location>
</feature>
<dbReference type="Gene3D" id="1.10.260.100">
    <property type="match status" value="2"/>
</dbReference>
<evidence type="ECO:0000256" key="6">
    <source>
        <dbReference type="ARBA" id="ARBA00066016"/>
    </source>
</evidence>
<reference evidence="12 13" key="1">
    <citation type="submission" date="2024-10" db="EMBL/GenBank/DDBJ databases">
        <title>Updated reference genomes for cyclostephanoid diatoms.</title>
        <authorList>
            <person name="Roberts W.R."/>
            <person name="Alverson A.J."/>
        </authorList>
    </citation>
    <scope>NUCLEOTIDE SEQUENCE [LARGE SCALE GENOMIC DNA]</scope>
    <source>
        <strain evidence="12 13">AJA010-31</strain>
    </source>
</reference>
<dbReference type="FunFam" id="1.25.40.10:FF:000020">
    <property type="entry name" value="Stress-induced phosphoprotein 1"/>
    <property type="match status" value="1"/>
</dbReference>
<gene>
    <name evidence="12" type="ORF">ACHAWO_008691</name>
</gene>
<comment type="caution">
    <text evidence="12">The sequence shown here is derived from an EMBL/GenBank/DDBJ whole genome shotgun (WGS) entry which is preliminary data.</text>
</comment>
<keyword evidence="3" id="KW-0677">Repeat</keyword>
<keyword evidence="13" id="KW-1185">Reference proteome</keyword>
<feature type="domain" description="STI1" evidence="11">
    <location>
        <begin position="144"/>
        <end position="192"/>
    </location>
</feature>
<dbReference type="Gene3D" id="1.25.40.10">
    <property type="entry name" value="Tetratricopeptide repeat domain"/>
    <property type="match status" value="3"/>
</dbReference>
<dbReference type="Proteomes" id="UP001530400">
    <property type="component" value="Unassembled WGS sequence"/>
</dbReference>
<protein>
    <recommendedName>
        <fullName evidence="7">Hsp70-Hsp90 organising protein</fullName>
    </recommendedName>
    <alternativeName>
        <fullName evidence="8">Stress-inducible protein 1</fullName>
    </alternativeName>
</protein>
<feature type="compositionally biased region" description="Basic and acidic residues" evidence="10">
    <location>
        <begin position="249"/>
        <end position="259"/>
    </location>
</feature>
<evidence type="ECO:0000256" key="5">
    <source>
        <dbReference type="ARBA" id="ARBA00056105"/>
    </source>
</evidence>
<dbReference type="GO" id="GO:0005737">
    <property type="term" value="C:cytoplasm"/>
    <property type="evidence" value="ECO:0007669"/>
    <property type="project" value="UniProtKB-SubCell"/>
</dbReference>
<evidence type="ECO:0000256" key="3">
    <source>
        <dbReference type="ARBA" id="ARBA00022737"/>
    </source>
</evidence>
<evidence type="ECO:0000313" key="13">
    <source>
        <dbReference type="Proteomes" id="UP001530400"/>
    </source>
</evidence>
<keyword evidence="2" id="KW-0963">Cytoplasm</keyword>
<feature type="region of interest" description="Disordered" evidence="10">
    <location>
        <begin position="113"/>
        <end position="135"/>
    </location>
</feature>
<dbReference type="SMART" id="SM00727">
    <property type="entry name" value="STI1"/>
    <property type="match status" value="2"/>
</dbReference>
<organism evidence="12 13">
    <name type="scientific">Cyclotella atomus</name>
    <dbReference type="NCBI Taxonomy" id="382360"/>
    <lineage>
        <taxon>Eukaryota</taxon>
        <taxon>Sar</taxon>
        <taxon>Stramenopiles</taxon>
        <taxon>Ochrophyta</taxon>
        <taxon>Bacillariophyta</taxon>
        <taxon>Coscinodiscophyceae</taxon>
        <taxon>Thalassiosirophycidae</taxon>
        <taxon>Stephanodiscales</taxon>
        <taxon>Stephanodiscaceae</taxon>
        <taxon>Cyclotella</taxon>
    </lineage>
</organism>
<comment type="subcellular location">
    <subcellularLocation>
        <location evidence="1">Cytoplasm</location>
    </subcellularLocation>
</comment>
<feature type="region of interest" description="Disordered" evidence="10">
    <location>
        <begin position="198"/>
        <end position="259"/>
    </location>
</feature>
<evidence type="ECO:0000256" key="1">
    <source>
        <dbReference type="ARBA" id="ARBA00004496"/>
    </source>
</evidence>
<feature type="compositionally biased region" description="Basic and acidic residues" evidence="10">
    <location>
        <begin position="113"/>
        <end position="123"/>
    </location>
</feature>
<dbReference type="SUPFAM" id="SSF48452">
    <property type="entry name" value="TPR-like"/>
    <property type="match status" value="3"/>
</dbReference>
<evidence type="ECO:0000256" key="9">
    <source>
        <dbReference type="PROSITE-ProRule" id="PRU00339"/>
    </source>
</evidence>
<dbReference type="EMBL" id="JALLPJ020001254">
    <property type="protein sequence ID" value="KAL3772961.1"/>
    <property type="molecule type" value="Genomic_DNA"/>
</dbReference>
<dbReference type="AlphaFoldDB" id="A0ABD3ND62"/>
<evidence type="ECO:0000256" key="2">
    <source>
        <dbReference type="ARBA" id="ARBA00022490"/>
    </source>
</evidence>